<dbReference type="Pfam" id="PF00196">
    <property type="entry name" value="GerE"/>
    <property type="match status" value="1"/>
</dbReference>
<dbReference type="InterPro" id="IPR016032">
    <property type="entry name" value="Sig_transdc_resp-reg_C-effctor"/>
</dbReference>
<dbReference type="Gene3D" id="3.40.50.1820">
    <property type="entry name" value="alpha/beta hydrolase"/>
    <property type="match status" value="1"/>
</dbReference>
<reference evidence="2 3" key="1">
    <citation type="submission" date="2024-09" db="EMBL/GenBank/DDBJ databases">
        <authorList>
            <person name="Sun Q."/>
            <person name="Mori K."/>
        </authorList>
    </citation>
    <scope>NUCLEOTIDE SEQUENCE [LARGE SCALE GENOMIC DNA]</scope>
    <source>
        <strain evidence="2 3">JCM 1342</strain>
    </source>
</reference>
<dbReference type="InterPro" id="IPR036388">
    <property type="entry name" value="WH-like_DNA-bd_sf"/>
</dbReference>
<dbReference type="InterPro" id="IPR000792">
    <property type="entry name" value="Tscrpt_reg_LuxR_C"/>
</dbReference>
<dbReference type="PANTHER" id="PTHR43433">
    <property type="entry name" value="HYDROLASE, ALPHA/BETA FOLD FAMILY PROTEIN"/>
    <property type="match status" value="1"/>
</dbReference>
<dbReference type="CDD" id="cd06170">
    <property type="entry name" value="LuxR_C_like"/>
    <property type="match status" value="1"/>
</dbReference>
<gene>
    <name evidence="2" type="ORF">ACFFPJ_10695</name>
</gene>
<dbReference type="InterPro" id="IPR022742">
    <property type="entry name" value="Hydrolase_4"/>
</dbReference>
<name>A0ABV5T2S3_9MICO</name>
<dbReference type="Proteomes" id="UP001589611">
    <property type="component" value="Unassembled WGS sequence"/>
</dbReference>
<comment type="caution">
    <text evidence="2">The sequence shown here is derived from an EMBL/GenBank/DDBJ whole genome shotgun (WGS) entry which is preliminary data.</text>
</comment>
<dbReference type="PROSITE" id="PS50043">
    <property type="entry name" value="HTH_LUXR_2"/>
    <property type="match status" value="1"/>
</dbReference>
<evidence type="ECO:0000259" key="1">
    <source>
        <dbReference type="PROSITE" id="PS50043"/>
    </source>
</evidence>
<keyword evidence="2" id="KW-0378">Hydrolase</keyword>
<dbReference type="PRINTS" id="PR00111">
    <property type="entry name" value="ABHYDROLASE"/>
</dbReference>
<dbReference type="SUPFAM" id="SSF46894">
    <property type="entry name" value="C-terminal effector domain of the bipartite response regulators"/>
    <property type="match status" value="1"/>
</dbReference>
<dbReference type="InterPro" id="IPR029058">
    <property type="entry name" value="AB_hydrolase_fold"/>
</dbReference>
<proteinExistence type="predicted"/>
<feature type="domain" description="HTH luxR-type" evidence="1">
    <location>
        <begin position="317"/>
        <end position="382"/>
    </location>
</feature>
<sequence length="385" mass="42387">MAGSRVPAGDPGVLARRSFYDVGVDTPKADVVQDIRFARSADGVGIAYAVHGSGPPLLIDACWLSHLQFDWESPVWRHFLVELGKIATVIRYDERGHGLSDRGVTDHSLEARVGDLEAVVEDAGLDRFALMAMAQGGPVAIEYAARHPERLTRLIFYASHSGERAAATSQELELSDAMQALIKVGWARPTSEFRRVFSSMMIPGGTEEQMRWIDDLQQRACDTETAVLARAQRQVTDSTWRLPELDLPTLVIHSRGEQMVEFHHARHLAAGIRGARLVALDSNNHILLADEPAWPAFLHEVAAFIEPDRRRTPDVTAEDVAGLVSPRELDILRLAASGYDNDAIAAQLFLSVRTVERHLQNVYAKLGLSGRTARTAAVARLLSRA</sequence>
<dbReference type="PROSITE" id="PS00622">
    <property type="entry name" value="HTH_LUXR_1"/>
    <property type="match status" value="1"/>
</dbReference>
<evidence type="ECO:0000313" key="3">
    <source>
        <dbReference type="Proteomes" id="UP001589611"/>
    </source>
</evidence>
<dbReference type="SMART" id="SM00421">
    <property type="entry name" value="HTH_LUXR"/>
    <property type="match status" value="1"/>
</dbReference>
<dbReference type="InterPro" id="IPR050471">
    <property type="entry name" value="AB_hydrolase"/>
</dbReference>
<evidence type="ECO:0000313" key="2">
    <source>
        <dbReference type="EMBL" id="MFB9646266.1"/>
    </source>
</evidence>
<dbReference type="RefSeq" id="WP_344713049.1">
    <property type="nucleotide sequence ID" value="NZ_BAAAWH010000001.1"/>
</dbReference>
<dbReference type="Pfam" id="PF12146">
    <property type="entry name" value="Hydrolase_4"/>
    <property type="match status" value="1"/>
</dbReference>
<accession>A0ABV5T2S3</accession>
<organism evidence="2 3">
    <name type="scientific">Microbacterium terregens</name>
    <dbReference type="NCBI Taxonomy" id="69363"/>
    <lineage>
        <taxon>Bacteria</taxon>
        <taxon>Bacillati</taxon>
        <taxon>Actinomycetota</taxon>
        <taxon>Actinomycetes</taxon>
        <taxon>Micrococcales</taxon>
        <taxon>Microbacteriaceae</taxon>
        <taxon>Microbacterium</taxon>
    </lineage>
</organism>
<dbReference type="Gene3D" id="1.10.10.10">
    <property type="entry name" value="Winged helix-like DNA-binding domain superfamily/Winged helix DNA-binding domain"/>
    <property type="match status" value="1"/>
</dbReference>
<keyword evidence="3" id="KW-1185">Reference proteome</keyword>
<dbReference type="InterPro" id="IPR000073">
    <property type="entry name" value="AB_hydrolase_1"/>
</dbReference>
<dbReference type="GO" id="GO:0016787">
    <property type="term" value="F:hydrolase activity"/>
    <property type="evidence" value="ECO:0007669"/>
    <property type="project" value="UniProtKB-KW"/>
</dbReference>
<dbReference type="PANTHER" id="PTHR43433:SF5">
    <property type="entry name" value="AB HYDROLASE-1 DOMAIN-CONTAINING PROTEIN"/>
    <property type="match status" value="1"/>
</dbReference>
<dbReference type="SUPFAM" id="SSF53474">
    <property type="entry name" value="alpha/beta-Hydrolases"/>
    <property type="match status" value="1"/>
</dbReference>
<dbReference type="EMBL" id="JBHMBE010000003">
    <property type="protein sequence ID" value="MFB9646266.1"/>
    <property type="molecule type" value="Genomic_DNA"/>
</dbReference>
<protein>
    <submittedName>
        <fullName evidence="2">Alpha/beta fold hydrolase</fullName>
    </submittedName>
</protein>
<dbReference type="PRINTS" id="PR00038">
    <property type="entry name" value="HTHLUXR"/>
</dbReference>